<dbReference type="Gene3D" id="1.10.8.60">
    <property type="match status" value="1"/>
</dbReference>
<dbReference type="PRINTS" id="PR01590">
    <property type="entry name" value="HTHFIS"/>
</dbReference>
<name>A0A1H5F6V1_RHOJO</name>
<protein>
    <submittedName>
        <fullName evidence="8">Transcriptional regulator of acetoin/glycerol metabolism</fullName>
    </submittedName>
</protein>
<dbReference type="AlphaFoldDB" id="A0A1H5F6V1"/>
<evidence type="ECO:0000256" key="3">
    <source>
        <dbReference type="ARBA" id="ARBA00023015"/>
    </source>
</evidence>
<dbReference type="EMBL" id="FNTL01000004">
    <property type="protein sequence ID" value="SED99013.1"/>
    <property type="molecule type" value="Genomic_DNA"/>
</dbReference>
<evidence type="ECO:0000256" key="2">
    <source>
        <dbReference type="ARBA" id="ARBA00022840"/>
    </source>
</evidence>
<dbReference type="SUPFAM" id="SSF46689">
    <property type="entry name" value="Homeodomain-like"/>
    <property type="match status" value="1"/>
</dbReference>
<dbReference type="GO" id="GO:0005524">
    <property type="term" value="F:ATP binding"/>
    <property type="evidence" value="ECO:0007669"/>
    <property type="project" value="UniProtKB-KW"/>
</dbReference>
<keyword evidence="2" id="KW-0067">ATP-binding</keyword>
<dbReference type="Pfam" id="PF25601">
    <property type="entry name" value="AAA_lid_14"/>
    <property type="match status" value="1"/>
</dbReference>
<keyword evidence="5" id="KW-0804">Transcription</keyword>
<accession>A0A1H5F6V1</accession>
<dbReference type="SUPFAM" id="SSF52540">
    <property type="entry name" value="P-loop containing nucleoside triphosphate hydrolases"/>
    <property type="match status" value="1"/>
</dbReference>
<dbReference type="InterPro" id="IPR003018">
    <property type="entry name" value="GAF"/>
</dbReference>
<organism evidence="8 9">
    <name type="scientific">Rhodococcus jostii</name>
    <dbReference type="NCBI Taxonomy" id="132919"/>
    <lineage>
        <taxon>Bacteria</taxon>
        <taxon>Bacillati</taxon>
        <taxon>Actinomycetota</taxon>
        <taxon>Actinomycetes</taxon>
        <taxon>Mycobacteriales</taxon>
        <taxon>Nocardiaceae</taxon>
        <taxon>Rhodococcus</taxon>
    </lineage>
</organism>
<dbReference type="PANTHER" id="PTHR32071:SF122">
    <property type="entry name" value="SIGMA FACTOR"/>
    <property type="match status" value="1"/>
</dbReference>
<feature type="region of interest" description="Disordered" evidence="6">
    <location>
        <begin position="313"/>
        <end position="341"/>
    </location>
</feature>
<dbReference type="Gene3D" id="1.10.10.60">
    <property type="entry name" value="Homeodomain-like"/>
    <property type="match status" value="1"/>
</dbReference>
<gene>
    <name evidence="8" type="ORF">SAMN04490220_6281</name>
</gene>
<dbReference type="InterPro" id="IPR058031">
    <property type="entry name" value="AAA_lid_NorR"/>
</dbReference>
<evidence type="ECO:0000313" key="8">
    <source>
        <dbReference type="EMBL" id="SED99013.1"/>
    </source>
</evidence>
<dbReference type="PANTHER" id="PTHR32071">
    <property type="entry name" value="TRANSCRIPTIONAL REGULATORY PROTEIN"/>
    <property type="match status" value="1"/>
</dbReference>
<dbReference type="Pfam" id="PF01590">
    <property type="entry name" value="GAF"/>
    <property type="match status" value="1"/>
</dbReference>
<dbReference type="PROSITE" id="PS50045">
    <property type="entry name" value="SIGMA54_INTERACT_4"/>
    <property type="match status" value="1"/>
</dbReference>
<dbReference type="GO" id="GO:0043565">
    <property type="term" value="F:sequence-specific DNA binding"/>
    <property type="evidence" value="ECO:0007669"/>
    <property type="project" value="InterPro"/>
</dbReference>
<evidence type="ECO:0000256" key="1">
    <source>
        <dbReference type="ARBA" id="ARBA00022741"/>
    </source>
</evidence>
<dbReference type="Gene3D" id="3.30.450.40">
    <property type="match status" value="1"/>
</dbReference>
<dbReference type="GO" id="GO:0006355">
    <property type="term" value="P:regulation of DNA-templated transcription"/>
    <property type="evidence" value="ECO:0007669"/>
    <property type="project" value="InterPro"/>
</dbReference>
<keyword evidence="1" id="KW-0547">Nucleotide-binding</keyword>
<proteinExistence type="predicted"/>
<keyword evidence="4" id="KW-0238">DNA-binding</keyword>
<evidence type="ECO:0000256" key="5">
    <source>
        <dbReference type="ARBA" id="ARBA00023163"/>
    </source>
</evidence>
<dbReference type="Proteomes" id="UP000183407">
    <property type="component" value="Unassembled WGS sequence"/>
</dbReference>
<evidence type="ECO:0000313" key="9">
    <source>
        <dbReference type="Proteomes" id="UP000183407"/>
    </source>
</evidence>
<evidence type="ECO:0000256" key="6">
    <source>
        <dbReference type="SAM" id="MobiDB-lite"/>
    </source>
</evidence>
<dbReference type="InterPro" id="IPR029016">
    <property type="entry name" value="GAF-like_dom_sf"/>
</dbReference>
<dbReference type="InterPro" id="IPR002078">
    <property type="entry name" value="Sigma_54_int"/>
</dbReference>
<dbReference type="InterPro" id="IPR002197">
    <property type="entry name" value="HTH_Fis"/>
</dbReference>
<evidence type="ECO:0000256" key="4">
    <source>
        <dbReference type="ARBA" id="ARBA00023125"/>
    </source>
</evidence>
<reference evidence="9" key="1">
    <citation type="submission" date="2016-10" db="EMBL/GenBank/DDBJ databases">
        <authorList>
            <person name="Varghese N."/>
        </authorList>
    </citation>
    <scope>NUCLEOTIDE SEQUENCE [LARGE SCALE GENOMIC DNA]</scope>
    <source>
        <strain evidence="9">DSM 44719</strain>
    </source>
</reference>
<dbReference type="Pfam" id="PF02954">
    <property type="entry name" value="HTH_8"/>
    <property type="match status" value="1"/>
</dbReference>
<dbReference type="RefSeq" id="WP_170008931.1">
    <property type="nucleotide sequence ID" value="NZ_FNTL01000004.1"/>
</dbReference>
<dbReference type="InterPro" id="IPR027417">
    <property type="entry name" value="P-loop_NTPase"/>
</dbReference>
<keyword evidence="3" id="KW-0805">Transcription regulation</keyword>
<sequence length="607" mass="65937">MEKSRREDEVRSARELLITQGLVRASVPASLVAEEIEQSWRRSVSHRVDPGAGPHILGEIDPDSAILRAAGRILDQWQTNLTDSRMTLFLADEDGRIVSRRIVDTQDERALDQANAVEGFDFSEQSLGTNGLGTPIESRGIVFVRGTEHFNDALAQLACAGAPIKHPITGRIVGSLSIASHIDVASPLMVAMVRQAGYQIAEALELMADSRDLELARTYRLFRSSRHPVLVMNSETVMTDLPALAHFDAESHADLWEKLRRHRWDQDELQLELPTLGTEAMVRRLGRAGQDSIFALEFTEQAAAAASGQVTVAPDPDSAATPAGGVAADGAASHRARPTPYSDVQRQLTTSGDVDGLIHVVGGPGTGKRHQASRWLRQQTGQEPEVVTARDLAADDADWARGEATLREGRGIIVVGGDDLSDDLRARLGDFAVLPRPGVPPGARIILTERTDDADQDGADAVPAAVRVPSLTELRDELPDIVRAVAAELFPGAPALRFSPAALQCLLAWRWPGNVAELTRLLTALPYPVRSGLIQTKDLPAPMRQTAWSSLSRYEQAERETIEGALREADGNKARAAKILGIGRTTLYRKMRALKINADERMIAPGR</sequence>
<evidence type="ECO:0000259" key="7">
    <source>
        <dbReference type="PROSITE" id="PS50045"/>
    </source>
</evidence>
<feature type="domain" description="Sigma-54 factor interaction" evidence="7">
    <location>
        <begin position="466"/>
        <end position="527"/>
    </location>
</feature>
<dbReference type="InterPro" id="IPR009057">
    <property type="entry name" value="Homeodomain-like_sf"/>
</dbReference>